<sequence>MCRRSNRNCNLRIHFSTASPFPPSSLLFTPPHPTPANLGNQNYSVQVHFSMTEAPHLAPLWGSPCRPSHSELSPPSTYSRRIWLCHTRMPKNQDTQKGSSSWSDGDGGAAASTTKKEMVEARQG</sequence>
<evidence type="ECO:0000256" key="1">
    <source>
        <dbReference type="SAM" id="MobiDB-lite"/>
    </source>
</evidence>
<accession>A0AAD1YSR0</accession>
<reference evidence="2" key="1">
    <citation type="submission" date="2023-05" db="EMBL/GenBank/DDBJ databases">
        <authorList>
            <person name="Huff M."/>
        </authorList>
    </citation>
    <scope>NUCLEOTIDE SEQUENCE</scope>
</reference>
<feature type="region of interest" description="Disordered" evidence="1">
    <location>
        <begin position="89"/>
        <end position="124"/>
    </location>
</feature>
<organism evidence="2 3">
    <name type="scientific">Fraxinus pennsylvanica</name>
    <dbReference type="NCBI Taxonomy" id="56036"/>
    <lineage>
        <taxon>Eukaryota</taxon>
        <taxon>Viridiplantae</taxon>
        <taxon>Streptophyta</taxon>
        <taxon>Embryophyta</taxon>
        <taxon>Tracheophyta</taxon>
        <taxon>Spermatophyta</taxon>
        <taxon>Magnoliopsida</taxon>
        <taxon>eudicotyledons</taxon>
        <taxon>Gunneridae</taxon>
        <taxon>Pentapetalae</taxon>
        <taxon>asterids</taxon>
        <taxon>lamiids</taxon>
        <taxon>Lamiales</taxon>
        <taxon>Oleaceae</taxon>
        <taxon>Oleeae</taxon>
        <taxon>Fraxinus</taxon>
    </lineage>
</organism>
<dbReference type="EMBL" id="OU503037">
    <property type="protein sequence ID" value="CAI9756587.1"/>
    <property type="molecule type" value="Genomic_DNA"/>
</dbReference>
<proteinExistence type="predicted"/>
<evidence type="ECO:0000313" key="3">
    <source>
        <dbReference type="Proteomes" id="UP000834106"/>
    </source>
</evidence>
<name>A0AAD1YSR0_9LAMI</name>
<feature type="compositionally biased region" description="Low complexity" evidence="1">
    <location>
        <begin position="98"/>
        <end position="112"/>
    </location>
</feature>
<evidence type="ECO:0000313" key="2">
    <source>
        <dbReference type="EMBL" id="CAI9756587.1"/>
    </source>
</evidence>
<protein>
    <submittedName>
        <fullName evidence="2">Uncharacterized protein</fullName>
    </submittedName>
</protein>
<gene>
    <name evidence="2" type="ORF">FPE_LOCUS4017</name>
</gene>
<feature type="compositionally biased region" description="Basic and acidic residues" evidence="1">
    <location>
        <begin position="114"/>
        <end position="124"/>
    </location>
</feature>
<keyword evidence="3" id="KW-1185">Reference proteome</keyword>
<dbReference type="AlphaFoldDB" id="A0AAD1YSR0"/>
<dbReference type="Proteomes" id="UP000834106">
    <property type="component" value="Chromosome 2"/>
</dbReference>